<dbReference type="Proteomes" id="UP001163104">
    <property type="component" value="Chromosome"/>
</dbReference>
<evidence type="ECO:0000256" key="1">
    <source>
        <dbReference type="SAM" id="MobiDB-lite"/>
    </source>
</evidence>
<organism evidence="2 3">
    <name type="scientific">Cytobacillus firmus</name>
    <name type="common">Bacillus firmus</name>
    <dbReference type="NCBI Taxonomy" id="1399"/>
    <lineage>
        <taxon>Bacteria</taxon>
        <taxon>Bacillati</taxon>
        <taxon>Bacillota</taxon>
        <taxon>Bacilli</taxon>
        <taxon>Bacillales</taxon>
        <taxon>Bacillaceae</taxon>
        <taxon>Cytobacillus</taxon>
    </lineage>
</organism>
<dbReference type="AlphaFoldDB" id="A0AA46SJR4"/>
<reference evidence="2" key="1">
    <citation type="submission" date="2022-10" db="EMBL/GenBank/DDBJ databases">
        <title>Mechanism of multi-heavy metal repair in Cytobacillus Firmus M7.</title>
        <authorList>
            <person name="Li X."/>
            <person name="Yu C."/>
        </authorList>
    </citation>
    <scope>NUCLEOTIDE SEQUENCE</scope>
    <source>
        <strain evidence="2">M7</strain>
    </source>
</reference>
<dbReference type="RefSeq" id="WP_082139051.1">
    <property type="nucleotide sequence ID" value="NZ_CP107027.1"/>
</dbReference>
<sequence>MFTFSHSDKDESCCFDDDKHKDWKDDESSDDCNDKDDKDKDDKDKKDDKKDKDKKDGKDKKDKKDHHKPPTHHKTCVREVLAAINKAQKKAKHEESCKTSCGESIKELMGESKKPKKNSIPFIVYTEEGVPFKATGVTTLSHGKVKKFACIDSFIFRIKDLDGKCAVLELLTFKPKCSKDPFKKSICSPCGQIDCENVKDLIKTGICINVDLSCFCAVTCLPAVRL</sequence>
<feature type="compositionally biased region" description="Basic residues" evidence="1">
    <location>
        <begin position="63"/>
        <end position="75"/>
    </location>
</feature>
<feature type="region of interest" description="Disordered" evidence="1">
    <location>
        <begin position="1"/>
        <end position="76"/>
    </location>
</feature>
<accession>A0AA46SJR4</accession>
<keyword evidence="2" id="KW-0167">Capsid protein</keyword>
<protein>
    <submittedName>
        <fullName evidence="2">CotY/CotZ family spore coat protein</fullName>
    </submittedName>
</protein>
<dbReference type="Pfam" id="PF10612">
    <property type="entry name" value="Spore-coat_CotZ"/>
    <property type="match status" value="1"/>
</dbReference>
<feature type="compositionally biased region" description="Basic and acidic residues" evidence="1">
    <location>
        <begin position="35"/>
        <end position="62"/>
    </location>
</feature>
<keyword evidence="2" id="KW-0946">Virion</keyword>
<evidence type="ECO:0000313" key="2">
    <source>
        <dbReference type="EMBL" id="UYG95825.1"/>
    </source>
</evidence>
<dbReference type="EMBL" id="CP107027">
    <property type="protein sequence ID" value="UYG95825.1"/>
    <property type="molecule type" value="Genomic_DNA"/>
</dbReference>
<gene>
    <name evidence="2" type="ORF">OD459_02015</name>
</gene>
<dbReference type="InterPro" id="IPR019593">
    <property type="entry name" value="Spore_coat_protein_Z/Y"/>
</dbReference>
<feature type="compositionally biased region" description="Basic and acidic residues" evidence="1">
    <location>
        <begin position="1"/>
        <end position="26"/>
    </location>
</feature>
<evidence type="ECO:0000313" key="3">
    <source>
        <dbReference type="Proteomes" id="UP001163104"/>
    </source>
</evidence>
<name>A0AA46SJR4_CYTFI</name>
<proteinExistence type="predicted"/>